<name>A0A915KS56_ROMCU</name>
<evidence type="ECO:0000313" key="2">
    <source>
        <dbReference type="Proteomes" id="UP000887565"/>
    </source>
</evidence>
<dbReference type="Proteomes" id="UP000887565">
    <property type="component" value="Unplaced"/>
</dbReference>
<keyword evidence="2" id="KW-1185">Reference proteome</keyword>
<protein>
    <submittedName>
        <fullName evidence="3">Uncharacterized protein</fullName>
    </submittedName>
</protein>
<reference evidence="3" key="1">
    <citation type="submission" date="2022-11" db="UniProtKB">
        <authorList>
            <consortium name="WormBaseParasite"/>
        </authorList>
    </citation>
    <scope>IDENTIFICATION</scope>
</reference>
<sequence length="146" mass="16605">MVSKDYIIDFCTKLIQNFLVEVDPYRTDDPFYPKLKSKSVYPKNQCCSTGIRILIIDLLFWPRFAMNADDEVLRNLTAETDKLYTSYAFMDLLAKELRENNKSVCVLIILVENNFCPTQSQTLTRAGPGPPDDPNASATLPGRAHH</sequence>
<organism evidence="2 3">
    <name type="scientific">Romanomermis culicivorax</name>
    <name type="common">Nematode worm</name>
    <dbReference type="NCBI Taxonomy" id="13658"/>
    <lineage>
        <taxon>Eukaryota</taxon>
        <taxon>Metazoa</taxon>
        <taxon>Ecdysozoa</taxon>
        <taxon>Nematoda</taxon>
        <taxon>Enoplea</taxon>
        <taxon>Dorylaimia</taxon>
        <taxon>Mermithida</taxon>
        <taxon>Mermithoidea</taxon>
        <taxon>Mermithidae</taxon>
        <taxon>Romanomermis</taxon>
    </lineage>
</organism>
<evidence type="ECO:0000313" key="3">
    <source>
        <dbReference type="WBParaSite" id="nRc.2.0.1.t40483-RA"/>
    </source>
</evidence>
<evidence type="ECO:0000256" key="1">
    <source>
        <dbReference type="SAM" id="MobiDB-lite"/>
    </source>
</evidence>
<accession>A0A915KS56</accession>
<dbReference type="AlphaFoldDB" id="A0A915KS56"/>
<feature type="region of interest" description="Disordered" evidence="1">
    <location>
        <begin position="121"/>
        <end position="146"/>
    </location>
</feature>
<dbReference type="WBParaSite" id="nRc.2.0.1.t40483-RA">
    <property type="protein sequence ID" value="nRc.2.0.1.t40483-RA"/>
    <property type="gene ID" value="nRc.2.0.1.g40483"/>
</dbReference>
<proteinExistence type="predicted"/>